<dbReference type="EC" id="3.1.26.3" evidence="8"/>
<evidence type="ECO:0000313" key="11">
    <source>
        <dbReference type="EMBL" id="MFD1189992.1"/>
    </source>
</evidence>
<keyword evidence="8" id="KW-0699">rRNA-binding</keyword>
<dbReference type="PROSITE" id="PS00517">
    <property type="entry name" value="RNASE_3_1"/>
    <property type="match status" value="1"/>
</dbReference>
<feature type="active site" evidence="8">
    <location>
        <position position="124"/>
    </location>
</feature>
<dbReference type="NCBIfam" id="TIGR02191">
    <property type="entry name" value="RNaseIII"/>
    <property type="match status" value="1"/>
</dbReference>
<dbReference type="InterPro" id="IPR036389">
    <property type="entry name" value="RNase_III_sf"/>
</dbReference>
<evidence type="ECO:0000256" key="8">
    <source>
        <dbReference type="HAMAP-Rule" id="MF_00104"/>
    </source>
</evidence>
<evidence type="ECO:0000256" key="6">
    <source>
        <dbReference type="ARBA" id="ARBA00022801"/>
    </source>
</evidence>
<accession>A0ABW3SZS6</accession>
<dbReference type="Pfam" id="PF14622">
    <property type="entry name" value="Ribonucleas_3_3"/>
    <property type="match status" value="1"/>
</dbReference>
<keyword evidence="6 8" id="KW-0378">Hydrolase</keyword>
<dbReference type="HAMAP" id="MF_00104">
    <property type="entry name" value="RNase_III"/>
    <property type="match status" value="1"/>
</dbReference>
<comment type="catalytic activity">
    <reaction evidence="1 8">
        <text>Endonucleolytic cleavage to 5'-phosphomonoester.</text>
        <dbReference type="EC" id="3.1.26.3"/>
    </reaction>
</comment>
<gene>
    <name evidence="8 11" type="primary">rnc</name>
    <name evidence="11" type="ORF">ACFQ27_05315</name>
</gene>
<dbReference type="PROSITE" id="PS50142">
    <property type="entry name" value="RNASE_3_2"/>
    <property type="match status" value="1"/>
</dbReference>
<dbReference type="CDD" id="cd10845">
    <property type="entry name" value="DSRM_RNAse_III_family"/>
    <property type="match status" value="1"/>
</dbReference>
<evidence type="ECO:0000313" key="12">
    <source>
        <dbReference type="Proteomes" id="UP001597216"/>
    </source>
</evidence>
<keyword evidence="7 8" id="KW-0694">RNA-binding</keyword>
<evidence type="ECO:0000259" key="9">
    <source>
        <dbReference type="PROSITE" id="PS50137"/>
    </source>
</evidence>
<comment type="subunit">
    <text evidence="8">Homodimer.</text>
</comment>
<keyword evidence="12" id="KW-1185">Reference proteome</keyword>
<sequence length="232" mass="25387">MNRRDAAVAELQGRIGYSFADRELLERALTHSSVGNGATKVRHNERLEFLGDRVLNLIVAEHLAQLQPEAREGVLSKLMNQLVNYQACAEVARAIGLPDALRVDASATKVGARDNDRVLGDACEALIAALYIDAGLEAARGFVLMAWTKAFSELDTPRLKDSKTLLQEWAMARGLPVPRYEVVATSGPAHAPRFTIEVQLQGYPPERAEGGSKREAEKAAAELMLRKRDTAL</sequence>
<evidence type="ECO:0000256" key="3">
    <source>
        <dbReference type="ARBA" id="ARBA00022664"/>
    </source>
</evidence>
<dbReference type="Gene3D" id="3.30.160.20">
    <property type="match status" value="1"/>
</dbReference>
<dbReference type="Proteomes" id="UP001597216">
    <property type="component" value="Unassembled WGS sequence"/>
</dbReference>
<dbReference type="SMART" id="SM00358">
    <property type="entry name" value="DSRM"/>
    <property type="match status" value="1"/>
</dbReference>
<dbReference type="SMART" id="SM00535">
    <property type="entry name" value="RIBOc"/>
    <property type="match status" value="1"/>
</dbReference>
<feature type="active site" evidence="8">
    <location>
        <position position="52"/>
    </location>
</feature>
<comment type="similarity">
    <text evidence="2">Belongs to the ribonuclease III family.</text>
</comment>
<comment type="cofactor">
    <cofactor evidence="8">
        <name>Mg(2+)</name>
        <dbReference type="ChEBI" id="CHEBI:18420"/>
    </cofactor>
</comment>
<keyword evidence="8" id="KW-0963">Cytoplasm</keyword>
<dbReference type="InterPro" id="IPR011907">
    <property type="entry name" value="RNase_III"/>
</dbReference>
<keyword evidence="3 8" id="KW-0507">mRNA processing</keyword>
<feature type="binding site" evidence="8">
    <location>
        <position position="124"/>
    </location>
    <ligand>
        <name>Mg(2+)</name>
        <dbReference type="ChEBI" id="CHEBI:18420"/>
    </ligand>
</feature>
<keyword evidence="8" id="KW-0479">Metal-binding</keyword>
<comment type="caution">
    <text evidence="11">The sequence shown here is derived from an EMBL/GenBank/DDBJ whole genome shotgun (WGS) entry which is preliminary data.</text>
</comment>
<feature type="domain" description="RNase III" evidence="10">
    <location>
        <begin position="8"/>
        <end position="135"/>
    </location>
</feature>
<evidence type="ECO:0000256" key="7">
    <source>
        <dbReference type="ARBA" id="ARBA00022884"/>
    </source>
</evidence>
<feature type="domain" description="DRBM" evidence="9">
    <location>
        <begin position="161"/>
        <end position="230"/>
    </location>
</feature>
<dbReference type="PROSITE" id="PS50137">
    <property type="entry name" value="DS_RBD"/>
    <property type="match status" value="1"/>
</dbReference>
<dbReference type="PANTHER" id="PTHR11207">
    <property type="entry name" value="RIBONUCLEASE III"/>
    <property type="match status" value="1"/>
</dbReference>
<keyword evidence="4 8" id="KW-0540">Nuclease</keyword>
<reference evidence="12" key="1">
    <citation type="journal article" date="2019" name="Int. J. Syst. Evol. Microbiol.">
        <title>The Global Catalogue of Microorganisms (GCM) 10K type strain sequencing project: providing services to taxonomists for standard genome sequencing and annotation.</title>
        <authorList>
            <consortium name="The Broad Institute Genomics Platform"/>
            <consortium name="The Broad Institute Genome Sequencing Center for Infectious Disease"/>
            <person name="Wu L."/>
            <person name="Ma J."/>
        </authorList>
    </citation>
    <scope>NUCLEOTIDE SEQUENCE [LARGE SCALE GENOMIC DNA]</scope>
    <source>
        <strain evidence="12">CCUG 55074</strain>
    </source>
</reference>
<evidence type="ECO:0000256" key="2">
    <source>
        <dbReference type="ARBA" id="ARBA00010183"/>
    </source>
</evidence>
<dbReference type="Pfam" id="PF00035">
    <property type="entry name" value="dsrm"/>
    <property type="match status" value="1"/>
</dbReference>
<dbReference type="EMBL" id="JBHTLQ010000008">
    <property type="protein sequence ID" value="MFD1189992.1"/>
    <property type="molecule type" value="Genomic_DNA"/>
</dbReference>
<dbReference type="InterPro" id="IPR014720">
    <property type="entry name" value="dsRBD_dom"/>
</dbReference>
<dbReference type="PANTHER" id="PTHR11207:SF0">
    <property type="entry name" value="RIBONUCLEASE 3"/>
    <property type="match status" value="1"/>
</dbReference>
<keyword evidence="5 8" id="KW-0255">Endonuclease</keyword>
<organism evidence="11 12">
    <name type="scientific">Phenylobacterium conjunctum</name>
    <dbReference type="NCBI Taxonomy" id="1298959"/>
    <lineage>
        <taxon>Bacteria</taxon>
        <taxon>Pseudomonadati</taxon>
        <taxon>Pseudomonadota</taxon>
        <taxon>Alphaproteobacteria</taxon>
        <taxon>Caulobacterales</taxon>
        <taxon>Caulobacteraceae</taxon>
        <taxon>Phenylobacterium</taxon>
    </lineage>
</organism>
<evidence type="ECO:0000256" key="4">
    <source>
        <dbReference type="ARBA" id="ARBA00022722"/>
    </source>
</evidence>
<proteinExistence type="inferred from homology"/>
<comment type="subcellular location">
    <subcellularLocation>
        <location evidence="8">Cytoplasm</location>
    </subcellularLocation>
</comment>
<name>A0ABW3SZS6_9CAUL</name>
<dbReference type="RefSeq" id="WP_377352877.1">
    <property type="nucleotide sequence ID" value="NZ_JBHTLQ010000008.1"/>
</dbReference>
<dbReference type="SUPFAM" id="SSF69065">
    <property type="entry name" value="RNase III domain-like"/>
    <property type="match status" value="1"/>
</dbReference>
<dbReference type="Gene3D" id="1.10.1520.10">
    <property type="entry name" value="Ribonuclease III domain"/>
    <property type="match status" value="1"/>
</dbReference>
<comment type="function">
    <text evidence="8">Digests double-stranded RNA. Involved in the processing of primary rRNA transcript to yield the immediate precursors to the large and small rRNAs (23S and 16S). Processes some mRNAs, and tRNAs when they are encoded in the rRNA operon. Processes pre-crRNA and tracrRNA of type II CRISPR loci if present in the organism.</text>
</comment>
<evidence type="ECO:0000256" key="5">
    <source>
        <dbReference type="ARBA" id="ARBA00022759"/>
    </source>
</evidence>
<keyword evidence="8" id="KW-0460">Magnesium</keyword>
<dbReference type="SUPFAM" id="SSF54768">
    <property type="entry name" value="dsRNA-binding domain-like"/>
    <property type="match status" value="1"/>
</dbReference>
<keyword evidence="8" id="KW-0819">tRNA processing</keyword>
<feature type="binding site" evidence="8">
    <location>
        <position position="48"/>
    </location>
    <ligand>
        <name>Mg(2+)</name>
        <dbReference type="ChEBI" id="CHEBI:18420"/>
    </ligand>
</feature>
<evidence type="ECO:0000259" key="10">
    <source>
        <dbReference type="PROSITE" id="PS50142"/>
    </source>
</evidence>
<feature type="binding site" evidence="8">
    <location>
        <position position="121"/>
    </location>
    <ligand>
        <name>Mg(2+)</name>
        <dbReference type="ChEBI" id="CHEBI:18420"/>
    </ligand>
</feature>
<dbReference type="GO" id="GO:0004525">
    <property type="term" value="F:ribonuclease III activity"/>
    <property type="evidence" value="ECO:0007669"/>
    <property type="project" value="UniProtKB-EC"/>
</dbReference>
<protein>
    <recommendedName>
        <fullName evidence="8">Ribonuclease 3</fullName>
        <ecNumber evidence="8">3.1.26.3</ecNumber>
    </recommendedName>
    <alternativeName>
        <fullName evidence="8">Ribonuclease III</fullName>
        <shortName evidence="8">RNase III</shortName>
    </alternativeName>
</protein>
<evidence type="ECO:0000256" key="1">
    <source>
        <dbReference type="ARBA" id="ARBA00000109"/>
    </source>
</evidence>
<keyword evidence="8" id="KW-0698">rRNA processing</keyword>
<dbReference type="InterPro" id="IPR000999">
    <property type="entry name" value="RNase_III_dom"/>
</dbReference>
<dbReference type="CDD" id="cd00593">
    <property type="entry name" value="RIBOc"/>
    <property type="match status" value="1"/>
</dbReference>